<comment type="caution">
    <text evidence="1">The sequence shown here is derived from an EMBL/GenBank/DDBJ whole genome shotgun (WGS) entry which is preliminary data.</text>
</comment>
<dbReference type="EMBL" id="CAJVSB020000170">
    <property type="protein sequence ID" value="CAH2042344.1"/>
    <property type="molecule type" value="Genomic_DNA"/>
</dbReference>
<proteinExistence type="predicted"/>
<accession>A0AAU9RKF4</accession>
<name>A0AAU9RKF4_THLAR</name>
<keyword evidence="2" id="KW-1185">Reference proteome</keyword>
<reference evidence="1 2" key="1">
    <citation type="submission" date="2022-03" db="EMBL/GenBank/DDBJ databases">
        <authorList>
            <person name="Nunn A."/>
            <person name="Chopra R."/>
            <person name="Nunn A."/>
            <person name="Contreras Garrido A."/>
        </authorList>
    </citation>
    <scope>NUCLEOTIDE SEQUENCE [LARGE SCALE GENOMIC DNA]</scope>
</reference>
<evidence type="ECO:0000313" key="2">
    <source>
        <dbReference type="Proteomes" id="UP000836841"/>
    </source>
</evidence>
<protein>
    <submittedName>
        <fullName evidence="1">Uncharacterized protein</fullName>
    </submittedName>
</protein>
<feature type="non-terminal residue" evidence="1">
    <location>
        <position position="188"/>
    </location>
</feature>
<gene>
    <name evidence="1" type="ORF">TAV2_LOCUS4709</name>
</gene>
<dbReference type="AlphaFoldDB" id="A0AAU9RKF4"/>
<organism evidence="1 2">
    <name type="scientific">Thlaspi arvense</name>
    <name type="common">Field penny-cress</name>
    <dbReference type="NCBI Taxonomy" id="13288"/>
    <lineage>
        <taxon>Eukaryota</taxon>
        <taxon>Viridiplantae</taxon>
        <taxon>Streptophyta</taxon>
        <taxon>Embryophyta</taxon>
        <taxon>Tracheophyta</taxon>
        <taxon>Spermatophyta</taxon>
        <taxon>Magnoliopsida</taxon>
        <taxon>eudicotyledons</taxon>
        <taxon>Gunneridae</taxon>
        <taxon>Pentapetalae</taxon>
        <taxon>rosids</taxon>
        <taxon>malvids</taxon>
        <taxon>Brassicales</taxon>
        <taxon>Brassicaceae</taxon>
        <taxon>Thlaspideae</taxon>
        <taxon>Thlaspi</taxon>
    </lineage>
</organism>
<evidence type="ECO:0000313" key="1">
    <source>
        <dbReference type="EMBL" id="CAH2042344.1"/>
    </source>
</evidence>
<dbReference type="Proteomes" id="UP000836841">
    <property type="component" value="Unassembled WGS sequence"/>
</dbReference>
<sequence length="188" mass="21126">MNVSPLYQGYISKFIGLANDLGIERPRAKEAQAKQTPGSIETGERIIDLPAVTESVDRRSRWPSENREWDWGSPPGFLEWSSSFTQLTLPSNRSLLKITEEEFSGPPMNVVVELILGLTFCMWAALSVPGKFHSILPYSDENRYSDCNQQFPPKPTATRKHPKFNKGNQGRVGLTSVYCVVESQVLVH</sequence>